<keyword evidence="7 17" id="KW-0378">Hydrolase</keyword>
<evidence type="ECO:0000313" key="18">
    <source>
        <dbReference type="EMBL" id="MDF9408919.1"/>
    </source>
</evidence>
<keyword evidence="19" id="KW-1185">Reference proteome</keyword>
<comment type="caution">
    <text evidence="18">The sequence shown here is derived from an EMBL/GenBank/DDBJ whole genome shotgun (WGS) entry which is preliminary data.</text>
</comment>
<dbReference type="GO" id="GO:0071555">
    <property type="term" value="P:cell wall organization"/>
    <property type="evidence" value="ECO:0007669"/>
    <property type="project" value="UniProtKB-KW"/>
</dbReference>
<sequence length="264" mass="29022">MTVLQALVLGIVQGLGEFLPISSSAHLVLVPWAFKWQDPGLSFDVALHMGTLVAVVAFFWKDWVVLIADGLMRRPTREGSLFWYLVVATVPGAASGFLFEKQAETIFRNPILIGIMLIVMGMILYWVDRKAVRRKQLYGITLTDSLFIGFLQALSIIPGVSRSGITMTAGRFRGLTRETAARFSFLLSTPIIFGAGMAKLMELSAGDLNAAFITGIVSSAVVGFISIGFLLRYLTERSFVIFVWYRFIVGFAVIILALVRTAGV</sequence>
<evidence type="ECO:0000256" key="6">
    <source>
        <dbReference type="ARBA" id="ARBA00022692"/>
    </source>
</evidence>
<comment type="catalytic activity">
    <reaction evidence="16 17">
        <text>di-trans,octa-cis-undecaprenyl diphosphate + H2O = di-trans,octa-cis-undecaprenyl phosphate + phosphate + H(+)</text>
        <dbReference type="Rhea" id="RHEA:28094"/>
        <dbReference type="ChEBI" id="CHEBI:15377"/>
        <dbReference type="ChEBI" id="CHEBI:15378"/>
        <dbReference type="ChEBI" id="CHEBI:43474"/>
        <dbReference type="ChEBI" id="CHEBI:58405"/>
        <dbReference type="ChEBI" id="CHEBI:60392"/>
        <dbReference type="EC" id="3.6.1.27"/>
    </reaction>
</comment>
<dbReference type="GO" id="GO:0008360">
    <property type="term" value="P:regulation of cell shape"/>
    <property type="evidence" value="ECO:0007669"/>
    <property type="project" value="UniProtKB-KW"/>
</dbReference>
<dbReference type="GO" id="GO:0005886">
    <property type="term" value="C:plasma membrane"/>
    <property type="evidence" value="ECO:0007669"/>
    <property type="project" value="UniProtKB-SubCell"/>
</dbReference>
<dbReference type="GO" id="GO:0050380">
    <property type="term" value="F:undecaprenyl-diphosphatase activity"/>
    <property type="evidence" value="ECO:0007669"/>
    <property type="project" value="UniProtKB-UniRule"/>
</dbReference>
<proteinExistence type="inferred from homology"/>
<dbReference type="PANTHER" id="PTHR30622">
    <property type="entry name" value="UNDECAPRENYL-DIPHOSPHATASE"/>
    <property type="match status" value="1"/>
</dbReference>
<evidence type="ECO:0000256" key="2">
    <source>
        <dbReference type="ARBA" id="ARBA00010621"/>
    </source>
</evidence>
<evidence type="ECO:0000256" key="16">
    <source>
        <dbReference type="ARBA" id="ARBA00047594"/>
    </source>
</evidence>
<comment type="miscellaneous">
    <text evidence="17">Bacitracin is thought to be involved in the inhibition of peptidoglycan synthesis by sequestering undecaprenyl diphosphate, thereby reducing the pool of lipid carrier available.</text>
</comment>
<keyword evidence="12 17" id="KW-0046">Antibiotic resistance</keyword>
<protein>
    <recommendedName>
        <fullName evidence="4 17">Undecaprenyl-diphosphatase</fullName>
        <ecNumber evidence="3 17">3.6.1.27</ecNumber>
    </recommendedName>
    <alternativeName>
        <fullName evidence="15 17">Bacitracin resistance protein</fullName>
    </alternativeName>
    <alternativeName>
        <fullName evidence="14 17">Undecaprenyl pyrophosphate phosphatase</fullName>
    </alternativeName>
</protein>
<evidence type="ECO:0000256" key="3">
    <source>
        <dbReference type="ARBA" id="ARBA00012374"/>
    </source>
</evidence>
<keyword evidence="11 17" id="KW-0472">Membrane</keyword>
<feature type="transmembrane region" description="Helical" evidence="17">
    <location>
        <begin position="239"/>
        <end position="259"/>
    </location>
</feature>
<evidence type="ECO:0000256" key="1">
    <source>
        <dbReference type="ARBA" id="ARBA00004651"/>
    </source>
</evidence>
<evidence type="ECO:0000256" key="7">
    <source>
        <dbReference type="ARBA" id="ARBA00022801"/>
    </source>
</evidence>
<keyword evidence="6 17" id="KW-0812">Transmembrane</keyword>
<keyword evidence="13 17" id="KW-0961">Cell wall biogenesis/degradation</keyword>
<feature type="transmembrane region" description="Helical" evidence="17">
    <location>
        <begin position="180"/>
        <end position="198"/>
    </location>
</feature>
<dbReference type="Pfam" id="PF02673">
    <property type="entry name" value="BacA"/>
    <property type="match status" value="1"/>
</dbReference>
<dbReference type="Proteomes" id="UP001154312">
    <property type="component" value="Unassembled WGS sequence"/>
</dbReference>
<keyword evidence="10 17" id="KW-1133">Transmembrane helix</keyword>
<dbReference type="GO" id="GO:0009252">
    <property type="term" value="P:peptidoglycan biosynthetic process"/>
    <property type="evidence" value="ECO:0007669"/>
    <property type="project" value="UniProtKB-KW"/>
</dbReference>
<gene>
    <name evidence="17" type="primary">uppP</name>
    <name evidence="18" type="ORF">L7E55_11210</name>
</gene>
<feature type="transmembrane region" description="Helical" evidence="17">
    <location>
        <begin position="40"/>
        <end position="60"/>
    </location>
</feature>
<evidence type="ECO:0000256" key="5">
    <source>
        <dbReference type="ARBA" id="ARBA00022475"/>
    </source>
</evidence>
<accession>A0A9X4JTK8</accession>
<dbReference type="EMBL" id="JAKOAV010000020">
    <property type="protein sequence ID" value="MDF9408919.1"/>
    <property type="molecule type" value="Genomic_DNA"/>
</dbReference>
<keyword evidence="5 17" id="KW-1003">Cell membrane</keyword>
<keyword evidence="8 17" id="KW-0133">Cell shape</keyword>
<reference evidence="18" key="1">
    <citation type="submission" date="2022-02" db="EMBL/GenBank/DDBJ databases">
        <authorList>
            <person name="Leng L."/>
        </authorList>
    </citation>
    <scope>NUCLEOTIDE SEQUENCE</scope>
    <source>
        <strain evidence="18">JI</strain>
    </source>
</reference>
<dbReference type="PANTHER" id="PTHR30622:SF4">
    <property type="entry name" value="UNDECAPRENYL-DIPHOSPHATASE"/>
    <property type="match status" value="1"/>
</dbReference>
<feature type="transmembrane region" description="Helical" evidence="17">
    <location>
        <begin position="210"/>
        <end position="233"/>
    </location>
</feature>
<evidence type="ECO:0000256" key="15">
    <source>
        <dbReference type="ARBA" id="ARBA00032932"/>
    </source>
</evidence>
<feature type="transmembrane region" description="Helical" evidence="17">
    <location>
        <begin position="111"/>
        <end position="127"/>
    </location>
</feature>
<evidence type="ECO:0000256" key="17">
    <source>
        <dbReference type="HAMAP-Rule" id="MF_01006"/>
    </source>
</evidence>
<evidence type="ECO:0000256" key="9">
    <source>
        <dbReference type="ARBA" id="ARBA00022984"/>
    </source>
</evidence>
<evidence type="ECO:0000256" key="14">
    <source>
        <dbReference type="ARBA" id="ARBA00032707"/>
    </source>
</evidence>
<dbReference type="RefSeq" id="WP_277444324.1">
    <property type="nucleotide sequence ID" value="NZ_JAKOAV010000020.1"/>
</dbReference>
<comment type="similarity">
    <text evidence="2 17">Belongs to the UppP family.</text>
</comment>
<evidence type="ECO:0000313" key="19">
    <source>
        <dbReference type="Proteomes" id="UP001154312"/>
    </source>
</evidence>
<feature type="transmembrane region" description="Helical" evidence="17">
    <location>
        <begin position="81"/>
        <end position="99"/>
    </location>
</feature>
<evidence type="ECO:0000256" key="8">
    <source>
        <dbReference type="ARBA" id="ARBA00022960"/>
    </source>
</evidence>
<dbReference type="InterPro" id="IPR003824">
    <property type="entry name" value="UppP"/>
</dbReference>
<evidence type="ECO:0000256" key="11">
    <source>
        <dbReference type="ARBA" id="ARBA00023136"/>
    </source>
</evidence>
<evidence type="ECO:0000256" key="4">
    <source>
        <dbReference type="ARBA" id="ARBA00021581"/>
    </source>
</evidence>
<dbReference type="EC" id="3.6.1.27" evidence="3 17"/>
<evidence type="ECO:0000256" key="12">
    <source>
        <dbReference type="ARBA" id="ARBA00023251"/>
    </source>
</evidence>
<comment type="subcellular location">
    <subcellularLocation>
        <location evidence="1 17">Cell membrane</location>
        <topology evidence="1 17">Multi-pass membrane protein</topology>
    </subcellularLocation>
</comment>
<keyword evidence="9 17" id="KW-0573">Peptidoglycan synthesis</keyword>
<dbReference type="GO" id="GO:0046677">
    <property type="term" value="P:response to antibiotic"/>
    <property type="evidence" value="ECO:0007669"/>
    <property type="project" value="UniProtKB-UniRule"/>
</dbReference>
<evidence type="ECO:0000256" key="10">
    <source>
        <dbReference type="ARBA" id="ARBA00022989"/>
    </source>
</evidence>
<name>A0A9X4JTK8_9FIRM</name>
<dbReference type="HAMAP" id="MF_01006">
    <property type="entry name" value="Undec_diphosphatase"/>
    <property type="match status" value="1"/>
</dbReference>
<comment type="function">
    <text evidence="17">Catalyzes the dephosphorylation of undecaprenyl diphosphate (UPP). Confers resistance to bacitracin.</text>
</comment>
<evidence type="ECO:0000256" key="13">
    <source>
        <dbReference type="ARBA" id="ARBA00023316"/>
    </source>
</evidence>
<dbReference type="AlphaFoldDB" id="A0A9X4JTK8"/>
<organism evidence="18 19">
    <name type="scientific">Pelotomaculum isophthalicicum JI</name>
    <dbReference type="NCBI Taxonomy" id="947010"/>
    <lineage>
        <taxon>Bacteria</taxon>
        <taxon>Bacillati</taxon>
        <taxon>Bacillota</taxon>
        <taxon>Clostridia</taxon>
        <taxon>Eubacteriales</taxon>
        <taxon>Desulfotomaculaceae</taxon>
        <taxon>Pelotomaculum</taxon>
    </lineage>
</organism>